<evidence type="ECO:0000313" key="2">
    <source>
        <dbReference type="EMBL" id="KTS95304.1"/>
    </source>
</evidence>
<feature type="transmembrane region" description="Helical" evidence="1">
    <location>
        <begin position="49"/>
        <end position="74"/>
    </location>
</feature>
<dbReference type="Proteomes" id="UP000072520">
    <property type="component" value="Unassembled WGS sequence"/>
</dbReference>
<dbReference type="InterPro" id="IPR010590">
    <property type="entry name" value="DUF1158"/>
</dbReference>
<evidence type="ECO:0000313" key="3">
    <source>
        <dbReference type="Proteomes" id="UP000072520"/>
    </source>
</evidence>
<dbReference type="GeneID" id="61253211"/>
<sequence length="80" mass="9295">MTNPFESLIIPGGILLLGFLSALLLPAPAFSLAVAQHLQQMFHLQDLNQLYTVVFCLWFLLLGALEFFVIRFIWRRWFRA</sequence>
<gene>
    <name evidence="2" type="ORF">RSA13_16565</name>
</gene>
<organism evidence="2 3">
    <name type="scientific">Pantoea stewartii</name>
    <dbReference type="NCBI Taxonomy" id="66269"/>
    <lineage>
        <taxon>Bacteria</taxon>
        <taxon>Pseudomonadati</taxon>
        <taxon>Pseudomonadota</taxon>
        <taxon>Gammaproteobacteria</taxon>
        <taxon>Enterobacterales</taxon>
        <taxon>Erwiniaceae</taxon>
        <taxon>Pantoea</taxon>
    </lineage>
</organism>
<evidence type="ECO:0000256" key="1">
    <source>
        <dbReference type="SAM" id="Phobius"/>
    </source>
</evidence>
<name>A0AB34VD68_9GAMM</name>
<keyword evidence="1" id="KW-0812">Transmembrane</keyword>
<keyword evidence="1" id="KW-1133">Transmembrane helix</keyword>
<dbReference type="AlphaFoldDB" id="A0AB34VD68"/>
<keyword evidence="1" id="KW-0472">Membrane</keyword>
<reference evidence="2 3" key="1">
    <citation type="journal article" date="2016" name="Front. Microbiol.">
        <title>Genomic Resource of Rice Seed Associated Bacteria.</title>
        <authorList>
            <person name="Midha S."/>
            <person name="Bansal K."/>
            <person name="Sharma S."/>
            <person name="Kumar N."/>
            <person name="Patil P.P."/>
            <person name="Chaudhry V."/>
            <person name="Patil P.B."/>
        </authorList>
    </citation>
    <scope>NUCLEOTIDE SEQUENCE [LARGE SCALE GENOMIC DNA]</scope>
    <source>
        <strain evidence="2 3">RSA13</strain>
    </source>
</reference>
<dbReference type="EMBL" id="LDSI01000024">
    <property type="protein sequence ID" value="KTS95304.1"/>
    <property type="molecule type" value="Genomic_DNA"/>
</dbReference>
<dbReference type="Pfam" id="PF06643">
    <property type="entry name" value="DUF1158"/>
    <property type="match status" value="1"/>
</dbReference>
<protein>
    <submittedName>
        <fullName evidence="2">Membrane protein</fullName>
    </submittedName>
</protein>
<accession>A0AB34VD68</accession>
<dbReference type="RefSeq" id="WP_033738354.1">
    <property type="nucleotide sequence ID" value="NZ_CP046585.1"/>
</dbReference>
<comment type="caution">
    <text evidence="2">The sequence shown here is derived from an EMBL/GenBank/DDBJ whole genome shotgun (WGS) entry which is preliminary data.</text>
</comment>
<proteinExistence type="predicted"/>